<protein>
    <recommendedName>
        <fullName evidence="3">Tyr recombinase domain-containing protein</fullName>
    </recommendedName>
</protein>
<feature type="non-terminal residue" evidence="2">
    <location>
        <position position="88"/>
    </location>
</feature>
<feature type="compositionally biased region" description="Basic and acidic residues" evidence="1">
    <location>
        <begin position="26"/>
        <end position="52"/>
    </location>
</feature>
<feature type="region of interest" description="Disordered" evidence="1">
    <location>
        <begin position="26"/>
        <end position="88"/>
    </location>
</feature>
<evidence type="ECO:0000313" key="2">
    <source>
        <dbReference type="EMBL" id="GAF69702.1"/>
    </source>
</evidence>
<gene>
    <name evidence="2" type="ORF">S01H1_04952</name>
</gene>
<evidence type="ECO:0008006" key="3">
    <source>
        <dbReference type="Google" id="ProtNLM"/>
    </source>
</evidence>
<name>X0S163_9ZZZZ</name>
<sequence>MRHSDIELTMKVYTDPRLLDQRKALEALPRLDLDPRDEPQKQRATGTDDRQPRSVKPRSNPAKNSVENSAANSAERESSRGLRLSPDG</sequence>
<reference evidence="2" key="1">
    <citation type="journal article" date="2014" name="Front. Microbiol.">
        <title>High frequency of phylogenetically diverse reductive dehalogenase-homologous genes in deep subseafloor sedimentary metagenomes.</title>
        <authorList>
            <person name="Kawai M."/>
            <person name="Futagami T."/>
            <person name="Toyoda A."/>
            <person name="Takaki Y."/>
            <person name="Nishi S."/>
            <person name="Hori S."/>
            <person name="Arai W."/>
            <person name="Tsubouchi T."/>
            <person name="Morono Y."/>
            <person name="Uchiyama I."/>
            <person name="Ito T."/>
            <person name="Fujiyama A."/>
            <person name="Inagaki F."/>
            <person name="Takami H."/>
        </authorList>
    </citation>
    <scope>NUCLEOTIDE SEQUENCE</scope>
    <source>
        <strain evidence="2">Expedition CK06-06</strain>
    </source>
</reference>
<proteinExistence type="predicted"/>
<comment type="caution">
    <text evidence="2">The sequence shown here is derived from an EMBL/GenBank/DDBJ whole genome shotgun (WGS) entry which is preliminary data.</text>
</comment>
<accession>X0S163</accession>
<evidence type="ECO:0000256" key="1">
    <source>
        <dbReference type="SAM" id="MobiDB-lite"/>
    </source>
</evidence>
<dbReference type="EMBL" id="BARS01002585">
    <property type="protein sequence ID" value="GAF69702.1"/>
    <property type="molecule type" value="Genomic_DNA"/>
</dbReference>
<organism evidence="2">
    <name type="scientific">marine sediment metagenome</name>
    <dbReference type="NCBI Taxonomy" id="412755"/>
    <lineage>
        <taxon>unclassified sequences</taxon>
        <taxon>metagenomes</taxon>
        <taxon>ecological metagenomes</taxon>
    </lineage>
</organism>
<feature type="compositionally biased region" description="Low complexity" evidence="1">
    <location>
        <begin position="64"/>
        <end position="73"/>
    </location>
</feature>
<dbReference type="AlphaFoldDB" id="X0S163"/>